<evidence type="ECO:0000313" key="4">
    <source>
        <dbReference type="Proteomes" id="UP000320762"/>
    </source>
</evidence>
<accession>A0A550CI37</accession>
<dbReference type="EMBL" id="VDMD01000007">
    <property type="protein sequence ID" value="TRM64472.1"/>
    <property type="molecule type" value="Genomic_DNA"/>
</dbReference>
<dbReference type="PROSITE" id="PS50157">
    <property type="entry name" value="ZINC_FINGER_C2H2_2"/>
    <property type="match status" value="1"/>
</dbReference>
<keyword evidence="4" id="KW-1185">Reference proteome</keyword>
<keyword evidence="1" id="KW-0863">Zinc-finger</keyword>
<keyword evidence="1" id="KW-0479">Metal-binding</keyword>
<dbReference type="InterPro" id="IPR013087">
    <property type="entry name" value="Znf_C2H2_type"/>
</dbReference>
<name>A0A550CI37_9AGAR</name>
<evidence type="ECO:0000259" key="2">
    <source>
        <dbReference type="PROSITE" id="PS50157"/>
    </source>
</evidence>
<reference evidence="3 4" key="1">
    <citation type="journal article" date="2019" name="New Phytol.">
        <title>Comparative genomics reveals unique wood-decay strategies and fruiting body development in the Schizophyllaceae.</title>
        <authorList>
            <person name="Almasi E."/>
            <person name="Sahu N."/>
            <person name="Krizsan K."/>
            <person name="Balint B."/>
            <person name="Kovacs G.M."/>
            <person name="Kiss B."/>
            <person name="Cseklye J."/>
            <person name="Drula E."/>
            <person name="Henrissat B."/>
            <person name="Nagy I."/>
            <person name="Chovatia M."/>
            <person name="Adam C."/>
            <person name="LaButti K."/>
            <person name="Lipzen A."/>
            <person name="Riley R."/>
            <person name="Grigoriev I.V."/>
            <person name="Nagy L.G."/>
        </authorList>
    </citation>
    <scope>NUCLEOTIDE SEQUENCE [LARGE SCALE GENOMIC DNA]</scope>
    <source>
        <strain evidence="3 4">NL-1724</strain>
    </source>
</reference>
<gene>
    <name evidence="3" type="ORF">BD626DRAFT_491930</name>
</gene>
<comment type="caution">
    <text evidence="3">The sequence shown here is derived from an EMBL/GenBank/DDBJ whole genome shotgun (WGS) entry which is preliminary data.</text>
</comment>
<dbReference type="Pfam" id="PF13894">
    <property type="entry name" value="zf-C2H2_4"/>
    <property type="match status" value="1"/>
</dbReference>
<feature type="domain" description="C2H2-type" evidence="2">
    <location>
        <begin position="3"/>
        <end position="30"/>
    </location>
</feature>
<dbReference type="AlphaFoldDB" id="A0A550CI37"/>
<proteinExistence type="predicted"/>
<dbReference type="Proteomes" id="UP000320762">
    <property type="component" value="Unassembled WGS sequence"/>
</dbReference>
<protein>
    <recommendedName>
        <fullName evidence="2">C2H2-type domain-containing protein</fullName>
    </recommendedName>
</protein>
<dbReference type="Gene3D" id="3.30.160.60">
    <property type="entry name" value="Classic Zinc Finger"/>
    <property type="match status" value="1"/>
</dbReference>
<evidence type="ECO:0000256" key="1">
    <source>
        <dbReference type="PROSITE-ProRule" id="PRU00042"/>
    </source>
</evidence>
<organism evidence="3 4">
    <name type="scientific">Schizophyllum amplum</name>
    <dbReference type="NCBI Taxonomy" id="97359"/>
    <lineage>
        <taxon>Eukaryota</taxon>
        <taxon>Fungi</taxon>
        <taxon>Dikarya</taxon>
        <taxon>Basidiomycota</taxon>
        <taxon>Agaricomycotina</taxon>
        <taxon>Agaricomycetes</taxon>
        <taxon>Agaricomycetidae</taxon>
        <taxon>Agaricales</taxon>
        <taxon>Schizophyllaceae</taxon>
        <taxon>Schizophyllum</taxon>
    </lineage>
</organism>
<sequence>MSHQCTSCKRTFTSTYALEHHVKDSPAGHPICRTCAQPFRDDRALEQVCTVAAAVLAL</sequence>
<evidence type="ECO:0000313" key="3">
    <source>
        <dbReference type="EMBL" id="TRM64472.1"/>
    </source>
</evidence>
<dbReference type="GO" id="GO:0008270">
    <property type="term" value="F:zinc ion binding"/>
    <property type="evidence" value="ECO:0007669"/>
    <property type="project" value="UniProtKB-KW"/>
</dbReference>
<keyword evidence="1" id="KW-0862">Zinc</keyword>